<gene>
    <name evidence="1" type="ORF">HH308_27300</name>
</gene>
<keyword evidence="1" id="KW-0378">Hydrolase</keyword>
<evidence type="ECO:0000313" key="2">
    <source>
        <dbReference type="Proteomes" id="UP000550729"/>
    </source>
</evidence>
<proteinExistence type="predicted"/>
<evidence type="ECO:0000313" key="1">
    <source>
        <dbReference type="EMBL" id="NMO04937.1"/>
    </source>
</evidence>
<dbReference type="RefSeq" id="WP_170197443.1">
    <property type="nucleotide sequence ID" value="NZ_JABBNB010000045.1"/>
</dbReference>
<sequence>MSERDTGRAAFYAAEKLVHNLFDRAGTSHTASIGGTTLTLPAEAKFASVASITRYVGDVLAMPSVRSTFERADVPVTVRARRGHRAAEYRTSGHPGLAELGGEIAIPDSAAGTWALRELVVLHELAHHLDASGGPAHGRGFVDTLITLVGLVLGPEAEFAYRVLLSDAGVR</sequence>
<keyword evidence="2" id="KW-1185">Reference proteome</keyword>
<accession>A0A848L348</accession>
<dbReference type="NCBIfam" id="TIGR04338">
    <property type="entry name" value="HEXXH_Rv0185"/>
    <property type="match status" value="1"/>
</dbReference>
<dbReference type="Proteomes" id="UP000550729">
    <property type="component" value="Unassembled WGS sequence"/>
</dbReference>
<organism evidence="1 2">
    <name type="scientific">Gordonia asplenii</name>
    <dbReference type="NCBI Taxonomy" id="2725283"/>
    <lineage>
        <taxon>Bacteria</taxon>
        <taxon>Bacillati</taxon>
        <taxon>Actinomycetota</taxon>
        <taxon>Actinomycetes</taxon>
        <taxon>Mycobacteriales</taxon>
        <taxon>Gordoniaceae</taxon>
        <taxon>Gordonia</taxon>
    </lineage>
</organism>
<dbReference type="InterPro" id="IPR027595">
    <property type="entry name" value="CHP04338"/>
</dbReference>
<dbReference type="EMBL" id="JABBNB010000045">
    <property type="protein sequence ID" value="NMO04937.1"/>
    <property type="molecule type" value="Genomic_DNA"/>
</dbReference>
<comment type="caution">
    <text evidence="1">The sequence shown here is derived from an EMBL/GenBank/DDBJ whole genome shotgun (WGS) entry which is preliminary data.</text>
</comment>
<reference evidence="1 2" key="1">
    <citation type="submission" date="2020-04" db="EMBL/GenBank/DDBJ databases">
        <title>Gordonia sp. nov. TBRC 11910.</title>
        <authorList>
            <person name="Suriyachadkun C."/>
        </authorList>
    </citation>
    <scope>NUCLEOTIDE SEQUENCE [LARGE SCALE GENOMIC DNA]</scope>
    <source>
        <strain evidence="1 2">TBRC 11910</strain>
    </source>
</reference>
<dbReference type="GO" id="GO:0016787">
    <property type="term" value="F:hydrolase activity"/>
    <property type="evidence" value="ECO:0007669"/>
    <property type="project" value="UniProtKB-KW"/>
</dbReference>
<dbReference type="AlphaFoldDB" id="A0A848L348"/>
<protein>
    <submittedName>
        <fullName evidence="1">TIGR04338 family metallohydrolase</fullName>
    </submittedName>
</protein>
<name>A0A848L348_9ACTN</name>